<dbReference type="Proteomes" id="UP000327157">
    <property type="component" value="Chromosome 17"/>
</dbReference>
<feature type="region of interest" description="Disordered" evidence="1">
    <location>
        <begin position="184"/>
        <end position="241"/>
    </location>
</feature>
<evidence type="ECO:0000256" key="1">
    <source>
        <dbReference type="SAM" id="MobiDB-lite"/>
    </source>
</evidence>
<evidence type="ECO:0000313" key="2">
    <source>
        <dbReference type="EMBL" id="KAB2610880.1"/>
    </source>
</evidence>
<feature type="region of interest" description="Disordered" evidence="1">
    <location>
        <begin position="1"/>
        <end position="81"/>
    </location>
</feature>
<dbReference type="AlphaFoldDB" id="A0A5N5GBH9"/>
<evidence type="ECO:0000313" key="3">
    <source>
        <dbReference type="Proteomes" id="UP000327157"/>
    </source>
</evidence>
<feature type="compositionally biased region" description="Polar residues" evidence="1">
    <location>
        <begin position="188"/>
        <end position="197"/>
    </location>
</feature>
<comment type="caution">
    <text evidence="2">The sequence shown here is derived from an EMBL/GenBank/DDBJ whole genome shotgun (WGS) entry which is preliminary data.</text>
</comment>
<accession>A0A5N5GBH9</accession>
<organism evidence="2 3">
    <name type="scientific">Pyrus ussuriensis x Pyrus communis</name>
    <dbReference type="NCBI Taxonomy" id="2448454"/>
    <lineage>
        <taxon>Eukaryota</taxon>
        <taxon>Viridiplantae</taxon>
        <taxon>Streptophyta</taxon>
        <taxon>Embryophyta</taxon>
        <taxon>Tracheophyta</taxon>
        <taxon>Spermatophyta</taxon>
        <taxon>Magnoliopsida</taxon>
        <taxon>eudicotyledons</taxon>
        <taxon>Gunneridae</taxon>
        <taxon>Pentapetalae</taxon>
        <taxon>rosids</taxon>
        <taxon>fabids</taxon>
        <taxon>Rosales</taxon>
        <taxon>Rosaceae</taxon>
        <taxon>Amygdaloideae</taxon>
        <taxon>Maleae</taxon>
        <taxon>Pyrus</taxon>
    </lineage>
</organism>
<dbReference type="OrthoDB" id="1926326at2759"/>
<dbReference type="PANTHER" id="PTHR37187:SF7">
    <property type="entry name" value="EXPRESSED PROTEIN"/>
    <property type="match status" value="1"/>
</dbReference>
<reference evidence="2 3" key="3">
    <citation type="submission" date="2019-11" db="EMBL/GenBank/DDBJ databases">
        <title>A de novo genome assembly of a pear dwarfing rootstock.</title>
        <authorList>
            <person name="Wang F."/>
            <person name="Wang J."/>
            <person name="Li S."/>
            <person name="Zhang Y."/>
            <person name="Fang M."/>
            <person name="Ma L."/>
            <person name="Zhao Y."/>
            <person name="Jiang S."/>
        </authorList>
    </citation>
    <scope>NUCLEOTIDE SEQUENCE [LARGE SCALE GENOMIC DNA]</scope>
    <source>
        <strain evidence="2">S2</strain>
        <tissue evidence="2">Leaf</tissue>
    </source>
</reference>
<keyword evidence="3" id="KW-1185">Reference proteome</keyword>
<protein>
    <submittedName>
        <fullName evidence="2">Histone H3.v1</fullName>
    </submittedName>
</protein>
<proteinExistence type="predicted"/>
<dbReference type="PANTHER" id="PTHR37187">
    <property type="entry name" value="EXPRESSED PROTEIN"/>
    <property type="match status" value="1"/>
</dbReference>
<gene>
    <name evidence="2" type="ORF">D8674_018912</name>
</gene>
<reference evidence="3" key="2">
    <citation type="submission" date="2019-10" db="EMBL/GenBank/DDBJ databases">
        <title>A de novo genome assembly of a pear dwarfing rootstock.</title>
        <authorList>
            <person name="Wang F."/>
            <person name="Wang J."/>
            <person name="Li S."/>
            <person name="Zhang Y."/>
            <person name="Fang M."/>
            <person name="Ma L."/>
            <person name="Zhao Y."/>
            <person name="Jiang S."/>
        </authorList>
    </citation>
    <scope>NUCLEOTIDE SEQUENCE [LARGE SCALE GENOMIC DNA]</scope>
</reference>
<dbReference type="EMBL" id="SMOL01000487">
    <property type="protein sequence ID" value="KAB2610880.1"/>
    <property type="molecule type" value="Genomic_DNA"/>
</dbReference>
<feature type="compositionally biased region" description="Basic and acidic residues" evidence="1">
    <location>
        <begin position="29"/>
        <end position="46"/>
    </location>
</feature>
<reference evidence="2 3" key="1">
    <citation type="submission" date="2019-09" db="EMBL/GenBank/DDBJ databases">
        <authorList>
            <person name="Ou C."/>
        </authorList>
    </citation>
    <scope>NUCLEOTIDE SEQUENCE [LARGE SCALE GENOMIC DNA]</scope>
    <source>
        <strain evidence="2">S2</strain>
        <tissue evidence="2">Leaf</tissue>
    </source>
</reference>
<sequence length="258" mass="27299">MADSSNGKLDGAENVQPEDVGDSKPVVESVRDVAVDDCSEPAKETRDDADDSSSSSSSSSDEEAEGARVANDSGEVEETEEVVVSVVETVESVYNHLDQGSVVVETKVEEEEKVAESLDETGESSPAIAEEVLKQVEEKTLSYVEESNGVALVETDLVSKEDEKEAVPAAVADIVSKGIEETRLPVSKEQTGESSGTAYKEEVPAVESADAGQDHGKAEIPESTGNPSIVSVAGPPLQPTSWKSCCGLFEILHRRSDR</sequence>
<name>A0A5N5GBH9_9ROSA</name>